<protein>
    <recommendedName>
        <fullName evidence="10">OB domain-containing protein</fullName>
    </recommendedName>
</protein>
<dbReference type="SUPFAM" id="SSF50249">
    <property type="entry name" value="Nucleic acid-binding proteins"/>
    <property type="match status" value="1"/>
</dbReference>
<comment type="similarity">
    <text evidence="6">Belongs to the SOSS-B family. SOSS-B1 subfamily.</text>
</comment>
<feature type="compositionally biased region" description="Pro residues" evidence="7">
    <location>
        <begin position="221"/>
        <end position="232"/>
    </location>
</feature>
<name>A0A674GSB9_TAEGU</name>
<evidence type="ECO:0000256" key="1">
    <source>
        <dbReference type="ARBA" id="ARBA00004123"/>
    </source>
</evidence>
<dbReference type="InParanoid" id="A0A674GSB9"/>
<dbReference type="CDD" id="cd04491">
    <property type="entry name" value="SoSSB_OBF"/>
    <property type="match status" value="1"/>
</dbReference>
<feature type="compositionally biased region" description="Pro residues" evidence="7">
    <location>
        <begin position="134"/>
        <end position="172"/>
    </location>
</feature>
<dbReference type="GO" id="GO:0005694">
    <property type="term" value="C:chromosome"/>
    <property type="evidence" value="ECO:0007669"/>
    <property type="project" value="UniProtKB-ARBA"/>
</dbReference>
<dbReference type="PANTHER" id="PTHR13356:SF3">
    <property type="entry name" value="SOSS COMPLEX SUBUNIT B1"/>
    <property type="match status" value="1"/>
</dbReference>
<dbReference type="GO" id="GO:0010212">
    <property type="term" value="P:response to ionizing radiation"/>
    <property type="evidence" value="ECO:0007669"/>
    <property type="project" value="TreeGrafter"/>
</dbReference>
<dbReference type="GO" id="GO:0003677">
    <property type="term" value="F:DNA binding"/>
    <property type="evidence" value="ECO:0007669"/>
    <property type="project" value="UniProtKB-KW"/>
</dbReference>
<dbReference type="FunFam" id="2.40.50.140:FF:000072">
    <property type="entry name" value="SOSS complex subunit B2"/>
    <property type="match status" value="1"/>
</dbReference>
<feature type="compositionally biased region" description="Low complexity" evidence="7">
    <location>
        <begin position="442"/>
        <end position="467"/>
    </location>
</feature>
<feature type="compositionally biased region" description="Basic and acidic residues" evidence="7">
    <location>
        <begin position="518"/>
        <end position="534"/>
    </location>
</feature>
<dbReference type="GO" id="GO:0070876">
    <property type="term" value="C:SOSS complex"/>
    <property type="evidence" value="ECO:0007669"/>
    <property type="project" value="TreeGrafter"/>
</dbReference>
<feature type="region of interest" description="Disordered" evidence="7">
    <location>
        <begin position="116"/>
        <end position="534"/>
    </location>
</feature>
<dbReference type="InterPro" id="IPR012340">
    <property type="entry name" value="NA-bd_OB-fold"/>
</dbReference>
<keyword evidence="3" id="KW-0238">DNA-binding</keyword>
<evidence type="ECO:0000313" key="8">
    <source>
        <dbReference type="Ensembl" id="ENSTGUP00000025305.1"/>
    </source>
</evidence>
<evidence type="ECO:0000256" key="3">
    <source>
        <dbReference type="ARBA" id="ARBA00023125"/>
    </source>
</evidence>
<sequence>MSAETLVKDVKPGLKNLNLIFIVLETGRVTKTKDGHEVRTCKVADKSGSINISVWDDVGNLIQPGDIIRLTKGYASVFKGCLTLYTGRGGDLQKIGEFCMVYSEVPNFSEPNPEYVAQQAQGKGAPPESSAPAAPQPPPGPPAASPGRYRPPNPPGNPRYPPPAPPHLPVPRSPREPERERAEPGGPPRAPPERPHHPQPARPGQQRQRDAAERQEITGTPPVPPRKPPGPPRYRHRPGGSRFPEPAAGRGYPVSSPPHRGCGPPAAEPPRYLPVSPPVLPSTGRGPGSPIPQQGGGARCPPHPTGAGPDPPSGARGSRGAPPAHPPAAEPPQNPTGAPPVLPPTGGGSRIPDPAAGRGCPVSSAPHRGWGPPAAEPPRYLPVPPGAPRYLPESPPVPPSTGGVPGSPIPQREGGARCPPHPTGAGPESPSGARGSRGGPAGAPRPRCRWGGVNKDLSSAPASAALPGPSPRPLPVTGAGREQLRGDPWPPRFGRDGRGTGAGTARGRVPVGSGGRGWAREGSRWAREGSGRAR</sequence>
<feature type="compositionally biased region" description="Pro residues" evidence="7">
    <location>
        <begin position="301"/>
        <end position="312"/>
    </location>
</feature>
<feature type="compositionally biased region" description="Basic and acidic residues" evidence="7">
    <location>
        <begin position="207"/>
        <end position="216"/>
    </location>
</feature>
<dbReference type="PANTHER" id="PTHR13356">
    <property type="entry name" value="OB FOLD NUCLEIC ACID BINDING PROTEIN-RELATED"/>
    <property type="match status" value="1"/>
</dbReference>
<proteinExistence type="inferred from homology"/>
<feature type="compositionally biased region" description="Low complexity" evidence="7">
    <location>
        <begin position="424"/>
        <end position="434"/>
    </location>
</feature>
<feature type="compositionally biased region" description="Basic and acidic residues" evidence="7">
    <location>
        <begin position="173"/>
        <end position="183"/>
    </location>
</feature>
<feature type="compositionally biased region" description="Pro residues" evidence="7">
    <location>
        <begin position="374"/>
        <end position="399"/>
    </location>
</feature>
<evidence type="ECO:0000256" key="5">
    <source>
        <dbReference type="ARBA" id="ARBA00023242"/>
    </source>
</evidence>
<evidence type="ECO:0000256" key="2">
    <source>
        <dbReference type="ARBA" id="ARBA00022763"/>
    </source>
</evidence>
<reference evidence="8" key="2">
    <citation type="submission" date="2025-09" db="UniProtKB">
        <authorList>
            <consortium name="Ensembl"/>
        </authorList>
    </citation>
    <scope>IDENTIFICATION</scope>
</reference>
<dbReference type="AlphaFoldDB" id="A0A674GSB9"/>
<dbReference type="GeneTree" id="ENSGT00940000161079"/>
<evidence type="ECO:0000256" key="6">
    <source>
        <dbReference type="ARBA" id="ARBA00038163"/>
    </source>
</evidence>
<evidence type="ECO:0000313" key="9">
    <source>
        <dbReference type="Proteomes" id="UP000007754"/>
    </source>
</evidence>
<evidence type="ECO:0008006" key="10">
    <source>
        <dbReference type="Google" id="ProtNLM"/>
    </source>
</evidence>
<evidence type="ECO:0000256" key="4">
    <source>
        <dbReference type="ARBA" id="ARBA00023204"/>
    </source>
</evidence>
<dbReference type="OMA" id="GNPVGWH"/>
<feature type="compositionally biased region" description="Low complexity" evidence="7">
    <location>
        <begin position="124"/>
        <end position="133"/>
    </location>
</feature>
<keyword evidence="9" id="KW-1185">Reference proteome</keyword>
<dbReference type="Proteomes" id="UP000007754">
    <property type="component" value="Unplaced"/>
</dbReference>
<accession>A0A674GSB9</accession>
<dbReference type="GO" id="GO:0000724">
    <property type="term" value="P:double-strand break repair via homologous recombination"/>
    <property type="evidence" value="ECO:0007669"/>
    <property type="project" value="TreeGrafter"/>
</dbReference>
<dbReference type="Gene3D" id="2.40.50.140">
    <property type="entry name" value="Nucleic acid-binding proteins"/>
    <property type="match status" value="1"/>
</dbReference>
<keyword evidence="5" id="KW-0539">Nucleus</keyword>
<feature type="compositionally biased region" description="Low complexity" evidence="7">
    <location>
        <begin position="313"/>
        <end position="322"/>
    </location>
</feature>
<feature type="compositionally biased region" description="Pro residues" evidence="7">
    <location>
        <begin position="266"/>
        <end position="280"/>
    </location>
</feature>
<dbReference type="GO" id="GO:0044818">
    <property type="term" value="P:mitotic G2/M transition checkpoint"/>
    <property type="evidence" value="ECO:0007669"/>
    <property type="project" value="TreeGrafter"/>
</dbReference>
<comment type="subcellular location">
    <subcellularLocation>
        <location evidence="1">Nucleus</location>
    </subcellularLocation>
</comment>
<dbReference type="Ensembl" id="ENSTGUT00000022673.1">
    <property type="protein sequence ID" value="ENSTGUP00000025305.1"/>
    <property type="gene ID" value="ENSTGUG00000023260.1"/>
</dbReference>
<dbReference type="InterPro" id="IPR051231">
    <property type="entry name" value="SOSS-B"/>
</dbReference>
<keyword evidence="4" id="KW-0234">DNA repair</keyword>
<organism evidence="8 9">
    <name type="scientific">Taeniopygia guttata</name>
    <name type="common">Zebra finch</name>
    <name type="synonym">Poephila guttata</name>
    <dbReference type="NCBI Taxonomy" id="59729"/>
    <lineage>
        <taxon>Eukaryota</taxon>
        <taxon>Metazoa</taxon>
        <taxon>Chordata</taxon>
        <taxon>Craniata</taxon>
        <taxon>Vertebrata</taxon>
        <taxon>Euteleostomi</taxon>
        <taxon>Archelosauria</taxon>
        <taxon>Archosauria</taxon>
        <taxon>Dinosauria</taxon>
        <taxon>Saurischia</taxon>
        <taxon>Theropoda</taxon>
        <taxon>Coelurosauria</taxon>
        <taxon>Aves</taxon>
        <taxon>Neognathae</taxon>
        <taxon>Neoaves</taxon>
        <taxon>Telluraves</taxon>
        <taxon>Australaves</taxon>
        <taxon>Passeriformes</taxon>
        <taxon>Passeroidea</taxon>
        <taxon>Estrildidae</taxon>
        <taxon>Estrildinae</taxon>
        <taxon>Taeniopygia</taxon>
    </lineage>
</organism>
<keyword evidence="2" id="KW-0227">DNA damage</keyword>
<reference evidence="8" key="1">
    <citation type="submission" date="2025-08" db="UniProtKB">
        <authorList>
            <consortium name="Ensembl"/>
        </authorList>
    </citation>
    <scope>IDENTIFICATION</scope>
</reference>
<evidence type="ECO:0000256" key="7">
    <source>
        <dbReference type="SAM" id="MobiDB-lite"/>
    </source>
</evidence>
<feature type="compositionally biased region" description="Pro residues" evidence="7">
    <location>
        <begin position="323"/>
        <end position="343"/>
    </location>
</feature>